<comment type="caution">
    <text evidence="1">The sequence shown here is derived from an EMBL/GenBank/DDBJ whole genome shotgun (WGS) entry which is preliminary data.</text>
</comment>
<gene>
    <name evidence="1" type="ORF">WMY93_005599</name>
</gene>
<sequence>MPRRCAERKGTVPEQEGWWAQCTEDWGRALGWGRLPGSSCSLGTDRRFCSGRLVARYLALMLDVYWRQREELEQRECHRHQEEKERNRVEDVWCQERFDTHR</sequence>
<name>A0AAW0PKD4_9GOBI</name>
<evidence type="ECO:0000313" key="2">
    <source>
        <dbReference type="Proteomes" id="UP001460270"/>
    </source>
</evidence>
<dbReference type="AlphaFoldDB" id="A0AAW0PKD4"/>
<organism evidence="1 2">
    <name type="scientific">Mugilogobius chulae</name>
    <name type="common">yellowstripe goby</name>
    <dbReference type="NCBI Taxonomy" id="88201"/>
    <lineage>
        <taxon>Eukaryota</taxon>
        <taxon>Metazoa</taxon>
        <taxon>Chordata</taxon>
        <taxon>Craniata</taxon>
        <taxon>Vertebrata</taxon>
        <taxon>Euteleostomi</taxon>
        <taxon>Actinopterygii</taxon>
        <taxon>Neopterygii</taxon>
        <taxon>Teleostei</taxon>
        <taxon>Neoteleostei</taxon>
        <taxon>Acanthomorphata</taxon>
        <taxon>Gobiaria</taxon>
        <taxon>Gobiiformes</taxon>
        <taxon>Gobioidei</taxon>
        <taxon>Gobiidae</taxon>
        <taxon>Gobionellinae</taxon>
        <taxon>Mugilogobius</taxon>
    </lineage>
</organism>
<keyword evidence="2" id="KW-1185">Reference proteome</keyword>
<proteinExistence type="predicted"/>
<protein>
    <submittedName>
        <fullName evidence="1">Uncharacterized protein</fullName>
    </submittedName>
</protein>
<dbReference type="Proteomes" id="UP001460270">
    <property type="component" value="Unassembled WGS sequence"/>
</dbReference>
<accession>A0AAW0PKD4</accession>
<evidence type="ECO:0000313" key="1">
    <source>
        <dbReference type="EMBL" id="KAK7929204.1"/>
    </source>
</evidence>
<reference evidence="2" key="1">
    <citation type="submission" date="2024-04" db="EMBL/GenBank/DDBJ databases">
        <title>Salinicola lusitanus LLJ914,a marine bacterium isolated from the Okinawa Trough.</title>
        <authorList>
            <person name="Li J."/>
        </authorList>
    </citation>
    <scope>NUCLEOTIDE SEQUENCE [LARGE SCALE GENOMIC DNA]</scope>
</reference>
<dbReference type="EMBL" id="JBBPFD010000004">
    <property type="protein sequence ID" value="KAK7929204.1"/>
    <property type="molecule type" value="Genomic_DNA"/>
</dbReference>